<dbReference type="PANTHER" id="PTHR43744:SF2">
    <property type="entry name" value="ARABINOOLIGOSACCHARIDES TRANSPORT SYSTEM PERMEASE PROTEIN ARAQ"/>
    <property type="match status" value="1"/>
</dbReference>
<comment type="caution">
    <text evidence="9">The sequence shown here is derived from an EMBL/GenBank/DDBJ whole genome shotgun (WGS) entry which is preliminary data.</text>
</comment>
<feature type="transmembrane region" description="Helical" evidence="7">
    <location>
        <begin position="119"/>
        <end position="140"/>
    </location>
</feature>
<dbReference type="InterPro" id="IPR035906">
    <property type="entry name" value="MetI-like_sf"/>
</dbReference>
<keyword evidence="2 7" id="KW-0813">Transport</keyword>
<protein>
    <submittedName>
        <fullName evidence="9">Carbohydrate ABC transporter membrane protein 2 (CUT1 family)</fullName>
    </submittedName>
</protein>
<evidence type="ECO:0000256" key="4">
    <source>
        <dbReference type="ARBA" id="ARBA00022692"/>
    </source>
</evidence>
<feature type="transmembrane region" description="Helical" evidence="7">
    <location>
        <begin position="208"/>
        <end position="233"/>
    </location>
</feature>
<dbReference type="RefSeq" id="WP_133580093.1">
    <property type="nucleotide sequence ID" value="NZ_SNYJ01000005.1"/>
</dbReference>
<dbReference type="InterPro" id="IPR000515">
    <property type="entry name" value="MetI-like"/>
</dbReference>
<comment type="similarity">
    <text evidence="7">Belongs to the binding-protein-dependent transport system permease family.</text>
</comment>
<dbReference type="PROSITE" id="PS50928">
    <property type="entry name" value="ABC_TM1"/>
    <property type="match status" value="1"/>
</dbReference>
<feature type="domain" description="ABC transmembrane type-1" evidence="8">
    <location>
        <begin position="84"/>
        <end position="274"/>
    </location>
</feature>
<keyword evidence="5 7" id="KW-1133">Transmembrane helix</keyword>
<evidence type="ECO:0000256" key="1">
    <source>
        <dbReference type="ARBA" id="ARBA00004651"/>
    </source>
</evidence>
<feature type="transmembrane region" description="Helical" evidence="7">
    <location>
        <begin position="253"/>
        <end position="274"/>
    </location>
</feature>
<dbReference type="AlphaFoldDB" id="A0A4R6U5S6"/>
<gene>
    <name evidence="9" type="ORF">EV213_105258</name>
</gene>
<evidence type="ECO:0000313" key="10">
    <source>
        <dbReference type="Proteomes" id="UP000295632"/>
    </source>
</evidence>
<evidence type="ECO:0000256" key="2">
    <source>
        <dbReference type="ARBA" id="ARBA00022448"/>
    </source>
</evidence>
<feature type="transmembrane region" description="Helical" evidence="7">
    <location>
        <begin position="152"/>
        <end position="169"/>
    </location>
</feature>
<reference evidence="9 10" key="1">
    <citation type="submission" date="2019-03" db="EMBL/GenBank/DDBJ databases">
        <title>Genomic Encyclopedia of Type Strains, Phase IV (KMG-IV): sequencing the most valuable type-strain genomes for metagenomic binning, comparative biology and taxonomic classification.</title>
        <authorList>
            <person name="Goeker M."/>
        </authorList>
    </citation>
    <scope>NUCLEOTIDE SEQUENCE [LARGE SCALE GENOMIC DNA]</scope>
    <source>
        <strain evidence="9 10">DSM 28697</strain>
    </source>
</reference>
<organism evidence="9 10">
    <name type="scientific">Aureibacillus halotolerans</name>
    <dbReference type="NCBI Taxonomy" id="1508390"/>
    <lineage>
        <taxon>Bacteria</taxon>
        <taxon>Bacillati</taxon>
        <taxon>Bacillota</taxon>
        <taxon>Bacilli</taxon>
        <taxon>Bacillales</taxon>
        <taxon>Bacillaceae</taxon>
        <taxon>Aureibacillus</taxon>
    </lineage>
</organism>
<dbReference type="Proteomes" id="UP000295632">
    <property type="component" value="Unassembled WGS sequence"/>
</dbReference>
<feature type="transmembrane region" description="Helical" evidence="7">
    <location>
        <begin position="84"/>
        <end position="107"/>
    </location>
</feature>
<evidence type="ECO:0000256" key="7">
    <source>
        <dbReference type="RuleBase" id="RU363032"/>
    </source>
</evidence>
<dbReference type="GO" id="GO:0005886">
    <property type="term" value="C:plasma membrane"/>
    <property type="evidence" value="ECO:0007669"/>
    <property type="project" value="UniProtKB-SubCell"/>
</dbReference>
<keyword evidence="4 7" id="KW-0812">Transmembrane</keyword>
<evidence type="ECO:0000259" key="8">
    <source>
        <dbReference type="PROSITE" id="PS50928"/>
    </source>
</evidence>
<evidence type="ECO:0000256" key="3">
    <source>
        <dbReference type="ARBA" id="ARBA00022475"/>
    </source>
</evidence>
<dbReference type="SUPFAM" id="SSF161098">
    <property type="entry name" value="MetI-like"/>
    <property type="match status" value="1"/>
</dbReference>
<comment type="subcellular location">
    <subcellularLocation>
        <location evidence="1 7">Cell membrane</location>
        <topology evidence="1 7">Multi-pass membrane protein</topology>
    </subcellularLocation>
</comment>
<feature type="transmembrane region" description="Helical" evidence="7">
    <location>
        <begin position="24"/>
        <end position="48"/>
    </location>
</feature>
<dbReference type="CDD" id="cd06261">
    <property type="entry name" value="TM_PBP2"/>
    <property type="match status" value="1"/>
</dbReference>
<name>A0A4R6U5S6_9BACI</name>
<dbReference type="Pfam" id="PF00528">
    <property type="entry name" value="BPD_transp_1"/>
    <property type="match status" value="1"/>
</dbReference>
<keyword evidence="6 7" id="KW-0472">Membrane</keyword>
<evidence type="ECO:0000256" key="6">
    <source>
        <dbReference type="ARBA" id="ARBA00023136"/>
    </source>
</evidence>
<sequence>MAQQVAVEKQQKTLRHRKPILPRLFIYISLSLLAIVCIVPFYIMIIYATHSNADIASKFIILPGQELITNFQRMSASVNIGRGFMNSLIIAGSTTIITLYCAALNGYGFAKFHFKGRNVLFVFVLATMMVPMQLGLIGNFKLMATLKLLDTHAAIILPSAANAFAVFFLKQFIESSIPDSVIESGRIDGAGELKIFNRIILPMLLPPLSALGIFSFIGAWNNFITPLVLLFSQDKYPLPVLVAMMQDVYSTDYGLQYLGVALSVIPIIIVFSIFSRQIMGGVAIGSVKG</sequence>
<keyword evidence="3" id="KW-1003">Cell membrane</keyword>
<dbReference type="PANTHER" id="PTHR43744">
    <property type="entry name" value="ABC TRANSPORTER PERMEASE PROTEIN MG189-RELATED-RELATED"/>
    <property type="match status" value="1"/>
</dbReference>
<dbReference type="OrthoDB" id="9771544at2"/>
<evidence type="ECO:0000313" key="9">
    <source>
        <dbReference type="EMBL" id="TDQ40912.1"/>
    </source>
</evidence>
<dbReference type="EMBL" id="SNYJ01000005">
    <property type="protein sequence ID" value="TDQ40912.1"/>
    <property type="molecule type" value="Genomic_DNA"/>
</dbReference>
<keyword evidence="10" id="KW-1185">Reference proteome</keyword>
<evidence type="ECO:0000256" key="5">
    <source>
        <dbReference type="ARBA" id="ARBA00022989"/>
    </source>
</evidence>
<dbReference type="Gene3D" id="1.10.3720.10">
    <property type="entry name" value="MetI-like"/>
    <property type="match status" value="1"/>
</dbReference>
<accession>A0A4R6U5S6</accession>
<dbReference type="GO" id="GO:0055085">
    <property type="term" value="P:transmembrane transport"/>
    <property type="evidence" value="ECO:0007669"/>
    <property type="project" value="InterPro"/>
</dbReference>
<proteinExistence type="inferred from homology"/>